<dbReference type="PANTHER" id="PTHR23073">
    <property type="entry name" value="26S PROTEASOME REGULATORY SUBUNIT"/>
    <property type="match status" value="1"/>
</dbReference>
<dbReference type="Gene3D" id="3.40.50.300">
    <property type="entry name" value="P-loop containing nucleotide triphosphate hydrolases"/>
    <property type="match status" value="1"/>
</dbReference>
<evidence type="ECO:0000256" key="2">
    <source>
        <dbReference type="ARBA" id="ARBA00022741"/>
    </source>
</evidence>
<dbReference type="SMART" id="SM00382">
    <property type="entry name" value="AAA"/>
    <property type="match status" value="1"/>
</dbReference>
<proteinExistence type="inferred from homology"/>
<accession>A0A6S6XZG4</accession>
<evidence type="ECO:0000313" key="5">
    <source>
        <dbReference type="EMBL" id="CAB1368292.1"/>
    </source>
</evidence>
<evidence type="ECO:0000259" key="4">
    <source>
        <dbReference type="SMART" id="SM00382"/>
    </source>
</evidence>
<dbReference type="Pfam" id="PF00004">
    <property type="entry name" value="AAA"/>
    <property type="match status" value="1"/>
</dbReference>
<dbReference type="InterPro" id="IPR003959">
    <property type="entry name" value="ATPase_AAA_core"/>
</dbReference>
<reference evidence="5 6" key="1">
    <citation type="submission" date="2020-03" db="EMBL/GenBank/DDBJ databases">
        <authorList>
            <consortium name="Genoscope - CEA"/>
            <person name="William W."/>
        </authorList>
    </citation>
    <scope>NUCLEOTIDE SEQUENCE [LARGE SCALE GENOMIC DNA]</scope>
    <source>
        <strain evidence="6">DSM 16959</strain>
    </source>
</reference>
<sequence>MTFLPDVARFPLRIGADPETLSHLQREPLLFAAHYATLQRVVKWPESILRITSAVNARYAQHDEVLKLIETLRSQVPMALSADLARSLAEGLELHDTFQQDPTEYAQTCENFLEAYRRALAEEIDAGEDSATGRLEMISDLMAFSPAETQVLRYALCCTVHPPLQLFTRLFCEQRVDRNQFWQITLEMDAKTLSTALSSRGRLAGTRMFHTTQTHPSLSEFWADLLINTGISLATGILQSLEPQGSTGETSRLLPEDREILEALLHPREVGLPGINALLYGKTARDKHRLARSLILASGATPYTLNPDIPDGDRPAAVIVAQRLLAQRPERTVLVVEKAQSVLTRVYPDIFGFMGFMEEATDVQPLDQRLLAENPIPTLWLGHEANRLHQETLGRFLFHAEALKGTRADRKVMVESLIETLPVAPRTKLELVKLEGLSEQQVSSAKSLAKITAGRSRRTYARHLLLAAQRSQKALARKNKDEARMPVTQYSLDYLNSAGRFGPAKILQSLRLRPQASLCLYGLPGTGKTQFAEHLAQELGYPLLTKRASELFDKYVGESEKRMSEAFDQAEEEGAILLLDEADSFLRDRARSQHQWEVSIVNELLQQIERFEGIFICATNLYSHLDIAALRRFTFKLEFLPLNFEQRWEMFLNEADLRNKPLSTSQQADYEERLILMKNLTPGDFATVKRQCLLLGESLSPRDWLDQLELEVQAKQRQSEDYRAGEVAA</sequence>
<gene>
    <name evidence="5" type="ORF">DENOEST_1127</name>
</gene>
<dbReference type="InterPro" id="IPR003593">
    <property type="entry name" value="AAA+_ATPase"/>
</dbReference>
<comment type="similarity">
    <text evidence="1">Belongs to the AAA ATPase family.</text>
</comment>
<evidence type="ECO:0000256" key="1">
    <source>
        <dbReference type="ARBA" id="ARBA00006914"/>
    </source>
</evidence>
<protein>
    <submittedName>
        <fullName evidence="5">ATPase</fullName>
    </submittedName>
</protein>
<dbReference type="KEGG" id="doe:DENOEST_1127"/>
<dbReference type="SUPFAM" id="SSF52540">
    <property type="entry name" value="P-loop containing nucleoside triphosphate hydrolases"/>
    <property type="match status" value="1"/>
</dbReference>
<keyword evidence="3" id="KW-0067">ATP-binding</keyword>
<feature type="domain" description="AAA+ ATPase" evidence="4">
    <location>
        <begin position="514"/>
        <end position="643"/>
    </location>
</feature>
<dbReference type="CDD" id="cd19481">
    <property type="entry name" value="RecA-like_protease"/>
    <property type="match status" value="1"/>
</dbReference>
<dbReference type="EMBL" id="LR778301">
    <property type="protein sequence ID" value="CAB1368292.1"/>
    <property type="molecule type" value="Genomic_DNA"/>
</dbReference>
<keyword evidence="2" id="KW-0547">Nucleotide-binding</keyword>
<dbReference type="InterPro" id="IPR050221">
    <property type="entry name" value="26S_Proteasome_ATPase"/>
</dbReference>
<dbReference type="OrthoDB" id="9802352at2"/>
<dbReference type="AlphaFoldDB" id="A0A6S6XZG4"/>
<dbReference type="RefSeq" id="WP_145772331.1">
    <property type="nucleotide sequence ID" value="NZ_LR778301.1"/>
</dbReference>
<dbReference type="Proteomes" id="UP000515733">
    <property type="component" value="Chromosome"/>
</dbReference>
<evidence type="ECO:0000256" key="3">
    <source>
        <dbReference type="ARBA" id="ARBA00022840"/>
    </source>
</evidence>
<name>A0A6S6XZG4_9PROT</name>
<evidence type="ECO:0000313" key="6">
    <source>
        <dbReference type="Proteomes" id="UP000515733"/>
    </source>
</evidence>
<dbReference type="InterPro" id="IPR027417">
    <property type="entry name" value="P-loop_NTPase"/>
</dbReference>
<dbReference type="GO" id="GO:0016887">
    <property type="term" value="F:ATP hydrolysis activity"/>
    <property type="evidence" value="ECO:0007669"/>
    <property type="project" value="InterPro"/>
</dbReference>
<dbReference type="GO" id="GO:0005524">
    <property type="term" value="F:ATP binding"/>
    <property type="evidence" value="ECO:0007669"/>
    <property type="project" value="UniProtKB-KW"/>
</dbReference>
<organism evidence="5 6">
    <name type="scientific">Denitratisoma oestradiolicum</name>
    <dbReference type="NCBI Taxonomy" id="311182"/>
    <lineage>
        <taxon>Bacteria</taxon>
        <taxon>Pseudomonadati</taxon>
        <taxon>Pseudomonadota</taxon>
        <taxon>Betaproteobacteria</taxon>
        <taxon>Nitrosomonadales</taxon>
        <taxon>Sterolibacteriaceae</taxon>
        <taxon>Denitratisoma</taxon>
    </lineage>
</organism>
<keyword evidence="6" id="KW-1185">Reference proteome</keyword>